<dbReference type="GO" id="GO:0000725">
    <property type="term" value="P:recombinational repair"/>
    <property type="evidence" value="ECO:0007669"/>
    <property type="project" value="TreeGrafter"/>
</dbReference>
<name>A0A917LKD0_9FLAO</name>
<evidence type="ECO:0000256" key="14">
    <source>
        <dbReference type="PROSITE-ProRule" id="PRU00560"/>
    </source>
</evidence>
<organism evidence="17 18">
    <name type="scientific">Bizionia arctica</name>
    <dbReference type="NCBI Taxonomy" id="1495645"/>
    <lineage>
        <taxon>Bacteria</taxon>
        <taxon>Pseudomonadati</taxon>
        <taxon>Bacteroidota</taxon>
        <taxon>Flavobacteriia</taxon>
        <taxon>Flavobacteriales</taxon>
        <taxon>Flavobacteriaceae</taxon>
        <taxon>Bizionia</taxon>
    </lineage>
</organism>
<evidence type="ECO:0000256" key="5">
    <source>
        <dbReference type="ARBA" id="ARBA00022806"/>
    </source>
</evidence>
<sequence length="1049" mass="121492">MDKQSPFLVYNASAGSGKTFTLVKEYLKIILKSPFNDTFKNILAITFTNKAASEMKERIIETLTAFSSEDILEHPNDMFQMICKELQKDSETIHNKSKQLLKTIIYNYAAFDISTIDGFTHRIIRTFAYDLKLPLNFEVELDQEALLNEAVDRLIAKAGTEKELTKVLVDFAIEKADDDKSWDVSFDFNKISKLLVSEDDRPFINSLKDKTLDDFKVLKKQLRNDVKNTVELIVTQAQGILTLIEESSLQFDDFSGSYLPKHFQKLADKNFTVAFEAKWQDDLESKTLYPKRVSADVASTIEAIQPQIASAFNETKKAFFHYKFLKAFYKNITPLSVLNVINKELIRLKEEQNKVLISEFNSLISNEIKNQPTPFIYERLGEKFKHYFIDEFQDTSVLQWGNLKPLMDNSLSQEIPNSEIGSVMLVGDAKQAIYRWRGGKAEQFIDLFNASENPFQIPQEVVNLPQNFRSFQEILKFNNGFFEYLSNTMFVNDDYKQLYQNSKQEITKKQEGYVSLEFLDISKEDDSYQLYTEKTLEHIQNSIENGFTYSDICILVRKKKEGVAIADFLNENHIPLISSETLLLKNSPEVAFAVNFLKILQQPKNNEIKIQVLNYLATVFNIEEKHTFFEKLIHLDLPDLLKELGVYNIELNHNYLLQLSLFELAETVVRSFSLVKKSNAYVQYFLDFVFEYSQKKLSDLSGFIEYFEKKEDNLSIVSPSGQEAVQIMTIHKSKGLEFPVVIFPFADLDIYKEIEAKEWFPIDKDTFNGFSYTLLNFNKDFENYGDIGNQIYNNHRSELELDNINLIYVALTRAVEQLHIISKKDINAKGGVKESTYSGFLINYLSHLKLWNDNQLIYTFGNPNKTSEKKKISKDTIAQTEFISTPKYEHNIKIVTNSGYLWDTFREEAIEKGNLIHNIMSKIKTLEDIDMVMDDFINTNTITVDQAKVLKTVVLNIVSHKNLKSYYNTKELILNERDILSKSGVMCRPDRLVFNNKNEVTLIDYKTGVEDKKHLLQLLEYENILLEMDLTVSKKIVVYINDGIEVKEF</sequence>
<comment type="caution">
    <text evidence="17">The sequence shown here is derived from an EMBL/GenBank/DDBJ whole genome shotgun (WGS) entry which is preliminary data.</text>
</comment>
<keyword evidence="3" id="KW-0227">DNA damage</keyword>
<keyword evidence="18" id="KW-1185">Reference proteome</keyword>
<keyword evidence="9" id="KW-0234">DNA repair</keyword>
<evidence type="ECO:0000259" key="15">
    <source>
        <dbReference type="PROSITE" id="PS51198"/>
    </source>
</evidence>
<evidence type="ECO:0000256" key="9">
    <source>
        <dbReference type="ARBA" id="ARBA00023204"/>
    </source>
</evidence>
<dbReference type="Gene3D" id="1.10.3170.10">
    <property type="entry name" value="Recbcd, chain B, domain 2"/>
    <property type="match status" value="1"/>
</dbReference>
<evidence type="ECO:0000256" key="11">
    <source>
        <dbReference type="ARBA" id="ARBA00034617"/>
    </source>
</evidence>
<dbReference type="PANTHER" id="PTHR11070">
    <property type="entry name" value="UVRD / RECB / PCRA DNA HELICASE FAMILY MEMBER"/>
    <property type="match status" value="1"/>
</dbReference>
<feature type="domain" description="UvrD-like helicase C-terminal" evidence="16">
    <location>
        <begin position="482"/>
        <end position="735"/>
    </location>
</feature>
<keyword evidence="5 14" id="KW-0347">Helicase</keyword>
<dbReference type="EMBL" id="BMFQ01000001">
    <property type="protein sequence ID" value="GGG37635.1"/>
    <property type="molecule type" value="Genomic_DNA"/>
</dbReference>
<evidence type="ECO:0000256" key="13">
    <source>
        <dbReference type="ARBA" id="ARBA00048988"/>
    </source>
</evidence>
<keyword evidence="2 14" id="KW-0547">Nucleotide-binding</keyword>
<dbReference type="Pfam" id="PF00580">
    <property type="entry name" value="UvrD-helicase"/>
    <property type="match status" value="2"/>
</dbReference>
<dbReference type="InterPro" id="IPR014017">
    <property type="entry name" value="DNA_helicase_UvrD-like_C"/>
</dbReference>
<dbReference type="Gene3D" id="3.40.50.300">
    <property type="entry name" value="P-loop containing nucleotide triphosphate hydrolases"/>
    <property type="match status" value="3"/>
</dbReference>
<protein>
    <recommendedName>
        <fullName evidence="12">DNA 3'-5' helicase</fullName>
        <ecNumber evidence="12">5.6.2.4</ecNumber>
    </recommendedName>
</protein>
<keyword evidence="8" id="KW-0238">DNA-binding</keyword>
<dbReference type="PROSITE" id="PS51217">
    <property type="entry name" value="UVRD_HELICASE_CTER"/>
    <property type="match status" value="1"/>
</dbReference>
<dbReference type="AlphaFoldDB" id="A0A917LKD0"/>
<evidence type="ECO:0000256" key="3">
    <source>
        <dbReference type="ARBA" id="ARBA00022763"/>
    </source>
</evidence>
<evidence type="ECO:0000256" key="2">
    <source>
        <dbReference type="ARBA" id="ARBA00022741"/>
    </source>
</evidence>
<evidence type="ECO:0000256" key="12">
    <source>
        <dbReference type="ARBA" id="ARBA00034808"/>
    </source>
</evidence>
<dbReference type="EC" id="5.6.2.4" evidence="12"/>
<reference evidence="17" key="2">
    <citation type="submission" date="2020-09" db="EMBL/GenBank/DDBJ databases">
        <authorList>
            <person name="Sun Q."/>
            <person name="Zhou Y."/>
        </authorList>
    </citation>
    <scope>NUCLEOTIDE SEQUENCE</scope>
    <source>
        <strain evidence="17">CGMCC 1.12751</strain>
    </source>
</reference>
<dbReference type="GO" id="GO:0043138">
    <property type="term" value="F:3'-5' DNA helicase activity"/>
    <property type="evidence" value="ECO:0007669"/>
    <property type="project" value="UniProtKB-EC"/>
</dbReference>
<evidence type="ECO:0000259" key="16">
    <source>
        <dbReference type="PROSITE" id="PS51217"/>
    </source>
</evidence>
<dbReference type="GO" id="GO:0005524">
    <property type="term" value="F:ATP binding"/>
    <property type="evidence" value="ECO:0007669"/>
    <property type="project" value="UniProtKB-UniRule"/>
</dbReference>
<feature type="domain" description="UvrD-like helicase ATP-binding" evidence="15">
    <location>
        <begin position="1"/>
        <end position="471"/>
    </location>
</feature>
<keyword evidence="4 14" id="KW-0378">Hydrolase</keyword>
<keyword evidence="6" id="KW-0269">Exonuclease</keyword>
<dbReference type="InterPro" id="IPR000212">
    <property type="entry name" value="DNA_helicase_UvrD/REP"/>
</dbReference>
<comment type="catalytic activity">
    <reaction evidence="13">
        <text>ATP + H2O = ADP + phosphate + H(+)</text>
        <dbReference type="Rhea" id="RHEA:13065"/>
        <dbReference type="ChEBI" id="CHEBI:15377"/>
        <dbReference type="ChEBI" id="CHEBI:15378"/>
        <dbReference type="ChEBI" id="CHEBI:30616"/>
        <dbReference type="ChEBI" id="CHEBI:43474"/>
        <dbReference type="ChEBI" id="CHEBI:456216"/>
        <dbReference type="EC" id="5.6.2.4"/>
    </reaction>
</comment>
<dbReference type="Proteomes" id="UP000625976">
    <property type="component" value="Unassembled WGS sequence"/>
</dbReference>
<keyword evidence="7 14" id="KW-0067">ATP-binding</keyword>
<dbReference type="GO" id="GO:0004527">
    <property type="term" value="F:exonuclease activity"/>
    <property type="evidence" value="ECO:0007669"/>
    <property type="project" value="UniProtKB-KW"/>
</dbReference>
<dbReference type="GO" id="GO:0005829">
    <property type="term" value="C:cytosol"/>
    <property type="evidence" value="ECO:0007669"/>
    <property type="project" value="TreeGrafter"/>
</dbReference>
<dbReference type="InterPro" id="IPR014016">
    <property type="entry name" value="UvrD-like_ATP-bd"/>
</dbReference>
<evidence type="ECO:0000256" key="4">
    <source>
        <dbReference type="ARBA" id="ARBA00022801"/>
    </source>
</evidence>
<dbReference type="InterPro" id="IPR011604">
    <property type="entry name" value="PDDEXK-like_dom_sf"/>
</dbReference>
<evidence type="ECO:0000313" key="17">
    <source>
        <dbReference type="EMBL" id="GGG37635.1"/>
    </source>
</evidence>
<gene>
    <name evidence="17" type="ORF">GCM10010976_06660</name>
</gene>
<dbReference type="PROSITE" id="PS51198">
    <property type="entry name" value="UVRD_HELICASE_ATP_BIND"/>
    <property type="match status" value="1"/>
</dbReference>
<comment type="catalytic activity">
    <reaction evidence="11">
        <text>Couples ATP hydrolysis with the unwinding of duplex DNA by translocating in the 3'-5' direction.</text>
        <dbReference type="EC" id="5.6.2.4"/>
    </reaction>
</comment>
<keyword evidence="1" id="KW-0540">Nuclease</keyword>
<evidence type="ECO:0000256" key="6">
    <source>
        <dbReference type="ARBA" id="ARBA00022839"/>
    </source>
</evidence>
<keyword evidence="10" id="KW-0413">Isomerase</keyword>
<dbReference type="RefSeq" id="WP_188461837.1">
    <property type="nucleotide sequence ID" value="NZ_BMFQ01000001.1"/>
</dbReference>
<dbReference type="Gene3D" id="3.90.320.10">
    <property type="match status" value="1"/>
</dbReference>
<evidence type="ECO:0000256" key="1">
    <source>
        <dbReference type="ARBA" id="ARBA00022722"/>
    </source>
</evidence>
<evidence type="ECO:0000256" key="10">
    <source>
        <dbReference type="ARBA" id="ARBA00023235"/>
    </source>
</evidence>
<proteinExistence type="predicted"/>
<evidence type="ECO:0000256" key="7">
    <source>
        <dbReference type="ARBA" id="ARBA00022840"/>
    </source>
</evidence>
<dbReference type="Pfam" id="PF13361">
    <property type="entry name" value="UvrD_C"/>
    <property type="match status" value="2"/>
</dbReference>
<dbReference type="PANTHER" id="PTHR11070:SF67">
    <property type="entry name" value="DNA 3'-5' HELICASE"/>
    <property type="match status" value="1"/>
</dbReference>
<dbReference type="InterPro" id="IPR027417">
    <property type="entry name" value="P-loop_NTPase"/>
</dbReference>
<accession>A0A917LKD0</accession>
<feature type="binding site" evidence="14">
    <location>
        <begin position="12"/>
        <end position="19"/>
    </location>
    <ligand>
        <name>ATP</name>
        <dbReference type="ChEBI" id="CHEBI:30616"/>
    </ligand>
</feature>
<evidence type="ECO:0000313" key="18">
    <source>
        <dbReference type="Proteomes" id="UP000625976"/>
    </source>
</evidence>
<reference evidence="17" key="1">
    <citation type="journal article" date="2014" name="Int. J. Syst. Evol. Microbiol.">
        <title>Complete genome sequence of Corynebacterium casei LMG S-19264T (=DSM 44701T), isolated from a smear-ripened cheese.</title>
        <authorList>
            <consortium name="US DOE Joint Genome Institute (JGI-PGF)"/>
            <person name="Walter F."/>
            <person name="Albersmeier A."/>
            <person name="Kalinowski J."/>
            <person name="Ruckert C."/>
        </authorList>
    </citation>
    <scope>NUCLEOTIDE SEQUENCE</scope>
    <source>
        <strain evidence="17">CGMCC 1.12751</strain>
    </source>
</reference>
<dbReference type="GO" id="GO:0003677">
    <property type="term" value="F:DNA binding"/>
    <property type="evidence" value="ECO:0007669"/>
    <property type="project" value="UniProtKB-KW"/>
</dbReference>
<evidence type="ECO:0000256" key="8">
    <source>
        <dbReference type="ARBA" id="ARBA00023125"/>
    </source>
</evidence>
<dbReference type="SUPFAM" id="SSF52540">
    <property type="entry name" value="P-loop containing nucleoside triphosphate hydrolases"/>
    <property type="match status" value="1"/>
</dbReference>